<gene>
    <name evidence="1" type="ORF">E5990_03850</name>
</gene>
<keyword evidence="2" id="KW-1185">Reference proteome</keyword>
<evidence type="ECO:0000313" key="1">
    <source>
        <dbReference type="EMBL" id="THG53867.1"/>
    </source>
</evidence>
<comment type="caution">
    <text evidence="1">The sequence shown here is derived from an EMBL/GenBank/DDBJ whole genome shotgun (WGS) entry which is preliminary data.</text>
</comment>
<organism evidence="1 2">
    <name type="scientific">Muribaculum caecicola</name>
    <dbReference type="NCBI Taxonomy" id="3038144"/>
    <lineage>
        <taxon>Bacteria</taxon>
        <taxon>Pseudomonadati</taxon>
        <taxon>Bacteroidota</taxon>
        <taxon>Bacteroidia</taxon>
        <taxon>Bacteroidales</taxon>
        <taxon>Muribaculaceae</taxon>
        <taxon>Muribaculum</taxon>
    </lineage>
</organism>
<protein>
    <submittedName>
        <fullName evidence="1">DMT family transporter</fullName>
    </submittedName>
</protein>
<name>A0AC61S6D6_9BACT</name>
<dbReference type="EMBL" id="SSTG01000028">
    <property type="protein sequence ID" value="THG53867.1"/>
    <property type="molecule type" value="Genomic_DNA"/>
</dbReference>
<evidence type="ECO:0000313" key="2">
    <source>
        <dbReference type="Proteomes" id="UP000305401"/>
    </source>
</evidence>
<sequence>MVKLINTNNIPLIWIHLAALLVVSAWGVSFVSTKILLENNMTPTEVFVVRTLLAYIIILCFCHKKLISNSLHDELLFSASGLCGSSLYFITENTALEYTLVSNVSLIVTLAPLITTFLVGALYKSEQPSKGMVLGSMIAFLGVGCVIFNSSFVLSIKPLGDLLALTAAISWAVYSLVIRKLSALYSALFITRKTFFYGIVTAIPFLAFEPQSEFSLSLLLNPNIWGNFAFLGIFCSMMAFYLWAWVINKLGAIKANNYLYIQPVITLIASALILGEKVSAVGYIGCSLILAGVWISDRLSVKRPEQQHG</sequence>
<accession>A0AC61S6D6</accession>
<proteinExistence type="predicted"/>
<dbReference type="Proteomes" id="UP000305401">
    <property type="component" value="Unassembled WGS sequence"/>
</dbReference>
<reference evidence="1" key="1">
    <citation type="submission" date="2019-04" db="EMBL/GenBank/DDBJ databases">
        <title>Microbes associate with the intestines of laboratory mice.</title>
        <authorList>
            <person name="Navarre W."/>
            <person name="Wong E."/>
            <person name="Huang K.C."/>
            <person name="Tropini C."/>
            <person name="Ng K."/>
            <person name="Yu B."/>
        </authorList>
    </citation>
    <scope>NUCLEOTIDE SEQUENCE</scope>
    <source>
        <strain evidence="1">NM86_A22</strain>
    </source>
</reference>